<feature type="signal peptide" evidence="3">
    <location>
        <begin position="1"/>
        <end position="21"/>
    </location>
</feature>
<feature type="region of interest" description="Disordered" evidence="2">
    <location>
        <begin position="237"/>
        <end position="334"/>
    </location>
</feature>
<feature type="compositionally biased region" description="Basic and acidic residues" evidence="2">
    <location>
        <begin position="314"/>
        <end position="327"/>
    </location>
</feature>
<feature type="domain" description="SMB" evidence="4">
    <location>
        <begin position="59"/>
        <end position="106"/>
    </location>
</feature>
<evidence type="ECO:0000256" key="1">
    <source>
        <dbReference type="ARBA" id="ARBA00023157"/>
    </source>
</evidence>
<keyword evidence="1" id="KW-1015">Disulfide bond</keyword>
<evidence type="ECO:0000256" key="2">
    <source>
        <dbReference type="SAM" id="MobiDB-lite"/>
    </source>
</evidence>
<dbReference type="EMBL" id="HBHT01032093">
    <property type="protein sequence ID" value="CAD9984272.1"/>
    <property type="molecule type" value="Transcribed_RNA"/>
</dbReference>
<evidence type="ECO:0000256" key="3">
    <source>
        <dbReference type="SAM" id="SignalP"/>
    </source>
</evidence>
<feature type="chain" id="PRO_5030571609" description="SMB domain-containing protein" evidence="3">
    <location>
        <begin position="22"/>
        <end position="334"/>
    </location>
</feature>
<evidence type="ECO:0000313" key="5">
    <source>
        <dbReference type="EMBL" id="CAD9984272.1"/>
    </source>
</evidence>
<accession>A0A7S3DUJ6</accession>
<keyword evidence="3" id="KW-0732">Signal</keyword>
<dbReference type="AlphaFoldDB" id="A0A7S3DUJ6"/>
<dbReference type="InterPro" id="IPR001212">
    <property type="entry name" value="Somatomedin_B_dom"/>
</dbReference>
<protein>
    <recommendedName>
        <fullName evidence="4">SMB domain-containing protein</fullName>
    </recommendedName>
</protein>
<dbReference type="PROSITE" id="PS50958">
    <property type="entry name" value="SMB_2"/>
    <property type="match status" value="1"/>
</dbReference>
<evidence type="ECO:0000259" key="4">
    <source>
        <dbReference type="PROSITE" id="PS50958"/>
    </source>
</evidence>
<gene>
    <name evidence="5" type="ORF">APAL1065_LOCUS21567</name>
</gene>
<feature type="compositionally biased region" description="Basic and acidic residues" evidence="2">
    <location>
        <begin position="29"/>
        <end position="40"/>
    </location>
</feature>
<reference evidence="5" key="1">
    <citation type="submission" date="2021-01" db="EMBL/GenBank/DDBJ databases">
        <authorList>
            <person name="Corre E."/>
            <person name="Pelletier E."/>
            <person name="Niang G."/>
            <person name="Scheremetjew M."/>
            <person name="Finn R."/>
            <person name="Kale V."/>
            <person name="Holt S."/>
            <person name="Cochrane G."/>
            <person name="Meng A."/>
            <person name="Brown T."/>
            <person name="Cohen L."/>
        </authorList>
    </citation>
    <scope>NUCLEOTIDE SEQUENCE</scope>
    <source>
        <strain evidence="5">CCMP125</strain>
    </source>
</reference>
<proteinExistence type="predicted"/>
<feature type="region of interest" description="Disordered" evidence="2">
    <location>
        <begin position="29"/>
        <end position="48"/>
    </location>
</feature>
<name>A0A7S3DUJ6_9STRA</name>
<sequence length="334" mass="34015">MKIIGTALISVLALLASSVSAKVDRKLATHADRQSARNDDGTTPLEGVPAHLRPIRFLGESKCDKDVGCGDCTPGAVGCCCDSSCDYFHDCCKGYDDICLATDPPTKAPVVKPPTGKGKGMGGYYSKGGKGMGGYYYSKGKGGMSTDPPVKPPTGMSKGKGGGYYSKGGKGMGGYYYSKGGKGMSTDPPVLEPTGMSKGKGGGYYSKGGKGMGGYYGKGGKGMGGYYYSKGGKGMGGYGKGSSEPPTSKGKGGSMPPSKGGSMPPSKGGSMPPSKGGSKGSSDPPTYKGGSMPPSKGGSMPPSKGGTMKPGKYGKKEYEEPEHHDYPDVYDLGY</sequence>
<organism evidence="5">
    <name type="scientific">Entomoneis paludosa</name>
    <dbReference type="NCBI Taxonomy" id="265537"/>
    <lineage>
        <taxon>Eukaryota</taxon>
        <taxon>Sar</taxon>
        <taxon>Stramenopiles</taxon>
        <taxon>Ochrophyta</taxon>
        <taxon>Bacillariophyta</taxon>
        <taxon>Bacillariophyceae</taxon>
        <taxon>Bacillariophycidae</taxon>
        <taxon>Entomoneidaceae</taxon>
        <taxon>Entomoneis</taxon>
    </lineage>
</organism>
<feature type="compositionally biased region" description="Low complexity" evidence="2">
    <location>
        <begin position="241"/>
        <end position="311"/>
    </location>
</feature>